<dbReference type="HOGENOM" id="CLU_2794821_0_0_1"/>
<evidence type="ECO:0000313" key="1">
    <source>
        <dbReference type="EMBL" id="KIM83260.1"/>
    </source>
</evidence>
<proteinExistence type="predicted"/>
<protein>
    <submittedName>
        <fullName evidence="1">Uncharacterized protein</fullName>
    </submittedName>
</protein>
<sequence>MGMLLCPMIAVTLILSTPGVMSILSKLYVNYYLASLNSWRHLRALAERTHSFLLSTIGVSAFPNDSPV</sequence>
<accession>A0A0C3FFQ3</accession>
<organism evidence="1 2">
    <name type="scientific">Piloderma croceum (strain F 1598)</name>
    <dbReference type="NCBI Taxonomy" id="765440"/>
    <lineage>
        <taxon>Eukaryota</taxon>
        <taxon>Fungi</taxon>
        <taxon>Dikarya</taxon>
        <taxon>Basidiomycota</taxon>
        <taxon>Agaricomycotina</taxon>
        <taxon>Agaricomycetes</taxon>
        <taxon>Agaricomycetidae</taxon>
        <taxon>Atheliales</taxon>
        <taxon>Atheliaceae</taxon>
        <taxon>Piloderma</taxon>
    </lineage>
</organism>
<dbReference type="Proteomes" id="UP000054166">
    <property type="component" value="Unassembled WGS sequence"/>
</dbReference>
<dbReference type="EMBL" id="KN832991">
    <property type="protein sequence ID" value="KIM83260.1"/>
    <property type="molecule type" value="Genomic_DNA"/>
</dbReference>
<keyword evidence="2" id="KW-1185">Reference proteome</keyword>
<name>A0A0C3FFQ3_PILCF</name>
<reference evidence="1 2" key="1">
    <citation type="submission" date="2014-04" db="EMBL/GenBank/DDBJ databases">
        <authorList>
            <consortium name="DOE Joint Genome Institute"/>
            <person name="Kuo A."/>
            <person name="Tarkka M."/>
            <person name="Buscot F."/>
            <person name="Kohler A."/>
            <person name="Nagy L.G."/>
            <person name="Floudas D."/>
            <person name="Copeland A."/>
            <person name="Barry K.W."/>
            <person name="Cichocki N."/>
            <person name="Veneault-Fourrey C."/>
            <person name="LaButti K."/>
            <person name="Lindquist E.A."/>
            <person name="Lipzen A."/>
            <person name="Lundell T."/>
            <person name="Morin E."/>
            <person name="Murat C."/>
            <person name="Sun H."/>
            <person name="Tunlid A."/>
            <person name="Henrissat B."/>
            <person name="Grigoriev I.V."/>
            <person name="Hibbett D.S."/>
            <person name="Martin F."/>
            <person name="Nordberg H.P."/>
            <person name="Cantor M.N."/>
            <person name="Hua S.X."/>
        </authorList>
    </citation>
    <scope>NUCLEOTIDE SEQUENCE [LARGE SCALE GENOMIC DNA]</scope>
    <source>
        <strain evidence="1 2">F 1598</strain>
    </source>
</reference>
<evidence type="ECO:0000313" key="2">
    <source>
        <dbReference type="Proteomes" id="UP000054166"/>
    </source>
</evidence>
<reference evidence="2" key="2">
    <citation type="submission" date="2015-01" db="EMBL/GenBank/DDBJ databases">
        <title>Evolutionary Origins and Diversification of the Mycorrhizal Mutualists.</title>
        <authorList>
            <consortium name="DOE Joint Genome Institute"/>
            <consortium name="Mycorrhizal Genomics Consortium"/>
            <person name="Kohler A."/>
            <person name="Kuo A."/>
            <person name="Nagy L.G."/>
            <person name="Floudas D."/>
            <person name="Copeland A."/>
            <person name="Barry K.W."/>
            <person name="Cichocki N."/>
            <person name="Veneault-Fourrey C."/>
            <person name="LaButti K."/>
            <person name="Lindquist E.A."/>
            <person name="Lipzen A."/>
            <person name="Lundell T."/>
            <person name="Morin E."/>
            <person name="Murat C."/>
            <person name="Riley R."/>
            <person name="Ohm R."/>
            <person name="Sun H."/>
            <person name="Tunlid A."/>
            <person name="Henrissat B."/>
            <person name="Grigoriev I.V."/>
            <person name="Hibbett D.S."/>
            <person name="Martin F."/>
        </authorList>
    </citation>
    <scope>NUCLEOTIDE SEQUENCE [LARGE SCALE GENOMIC DNA]</scope>
    <source>
        <strain evidence="2">F 1598</strain>
    </source>
</reference>
<gene>
    <name evidence="1" type="ORF">PILCRDRAFT_819501</name>
</gene>
<dbReference type="AlphaFoldDB" id="A0A0C3FFQ3"/>
<dbReference type="InParanoid" id="A0A0C3FFQ3"/>